<organism evidence="12 13">
    <name type="scientific">Lasiosphaeris hirsuta</name>
    <dbReference type="NCBI Taxonomy" id="260670"/>
    <lineage>
        <taxon>Eukaryota</taxon>
        <taxon>Fungi</taxon>
        <taxon>Dikarya</taxon>
        <taxon>Ascomycota</taxon>
        <taxon>Pezizomycotina</taxon>
        <taxon>Sordariomycetes</taxon>
        <taxon>Sordariomycetidae</taxon>
        <taxon>Sordariales</taxon>
        <taxon>Lasiosphaeriaceae</taxon>
        <taxon>Lasiosphaeris</taxon>
    </lineage>
</organism>
<evidence type="ECO:0000259" key="10">
    <source>
        <dbReference type="PROSITE" id="PS51044"/>
    </source>
</evidence>
<keyword evidence="5 8" id="KW-0863">Zinc-finger</keyword>
<dbReference type="PROSITE" id="PS51044">
    <property type="entry name" value="ZF_SP_RING"/>
    <property type="match status" value="1"/>
</dbReference>
<evidence type="ECO:0000256" key="9">
    <source>
        <dbReference type="SAM" id="MobiDB-lite"/>
    </source>
</evidence>
<comment type="caution">
    <text evidence="12">The sequence shown here is derived from an EMBL/GenBank/DDBJ whole genome shotgun (WGS) entry which is preliminary data.</text>
</comment>
<evidence type="ECO:0000256" key="3">
    <source>
        <dbReference type="ARBA" id="ARBA00022679"/>
    </source>
</evidence>
<dbReference type="GO" id="GO:0000785">
    <property type="term" value="C:chromatin"/>
    <property type="evidence" value="ECO:0007669"/>
    <property type="project" value="TreeGrafter"/>
</dbReference>
<evidence type="ECO:0000259" key="11">
    <source>
        <dbReference type="PROSITE" id="PS51466"/>
    </source>
</evidence>
<dbReference type="Pfam" id="PF02891">
    <property type="entry name" value="zf-MIZ"/>
    <property type="match status" value="1"/>
</dbReference>
<evidence type="ECO:0000256" key="7">
    <source>
        <dbReference type="ARBA" id="ARBA00022833"/>
    </source>
</evidence>
<dbReference type="PROSITE" id="PS51466">
    <property type="entry name" value="PINIT"/>
    <property type="match status" value="1"/>
</dbReference>
<evidence type="ECO:0000313" key="13">
    <source>
        <dbReference type="Proteomes" id="UP001172102"/>
    </source>
</evidence>
<reference evidence="12" key="1">
    <citation type="submission" date="2023-06" db="EMBL/GenBank/DDBJ databases">
        <title>Genome-scale phylogeny and comparative genomics of the fungal order Sordariales.</title>
        <authorList>
            <consortium name="Lawrence Berkeley National Laboratory"/>
            <person name="Hensen N."/>
            <person name="Bonometti L."/>
            <person name="Westerberg I."/>
            <person name="Brannstrom I.O."/>
            <person name="Guillou S."/>
            <person name="Cros-Aarteil S."/>
            <person name="Calhoun S."/>
            <person name="Haridas S."/>
            <person name="Kuo A."/>
            <person name="Mondo S."/>
            <person name="Pangilinan J."/>
            <person name="Riley R."/>
            <person name="Labutti K."/>
            <person name="Andreopoulos B."/>
            <person name="Lipzen A."/>
            <person name="Chen C."/>
            <person name="Yanf M."/>
            <person name="Daum C."/>
            <person name="Ng V."/>
            <person name="Clum A."/>
            <person name="Steindorff A."/>
            <person name="Ohm R."/>
            <person name="Martin F."/>
            <person name="Silar P."/>
            <person name="Natvig D."/>
            <person name="Lalanne C."/>
            <person name="Gautier V."/>
            <person name="Ament-Velasquez S.L."/>
            <person name="Kruys A."/>
            <person name="Hutchinson M.I."/>
            <person name="Powell A.J."/>
            <person name="Barry K."/>
            <person name="Miller A.N."/>
            <person name="Grigoriev I.V."/>
            <person name="Debuchy R."/>
            <person name="Gladieux P."/>
            <person name="Thoren M.H."/>
            <person name="Johannesson H."/>
        </authorList>
    </citation>
    <scope>NUCLEOTIDE SEQUENCE</scope>
    <source>
        <strain evidence="12">SMH4607-1</strain>
    </source>
</reference>
<dbReference type="AlphaFoldDB" id="A0AA40DQB3"/>
<evidence type="ECO:0000256" key="6">
    <source>
        <dbReference type="ARBA" id="ARBA00022786"/>
    </source>
</evidence>
<evidence type="ECO:0000256" key="1">
    <source>
        <dbReference type="ARBA" id="ARBA00004718"/>
    </source>
</evidence>
<dbReference type="GO" id="GO:0061665">
    <property type="term" value="F:SUMO ligase activity"/>
    <property type="evidence" value="ECO:0007669"/>
    <property type="project" value="TreeGrafter"/>
</dbReference>
<dbReference type="Gene3D" id="2.60.120.780">
    <property type="entry name" value="PINIT domain"/>
    <property type="match status" value="1"/>
</dbReference>
<evidence type="ECO:0000313" key="12">
    <source>
        <dbReference type="EMBL" id="KAK0711620.1"/>
    </source>
</evidence>
<dbReference type="CDD" id="cd16792">
    <property type="entry name" value="SP-RING_Siz-like"/>
    <property type="match status" value="1"/>
</dbReference>
<dbReference type="InterPro" id="IPR023321">
    <property type="entry name" value="PINIT"/>
</dbReference>
<comment type="pathway">
    <text evidence="1">Protein modification; protein sumoylation.</text>
</comment>
<feature type="compositionally biased region" description="Polar residues" evidence="9">
    <location>
        <begin position="471"/>
        <end position="490"/>
    </location>
</feature>
<evidence type="ECO:0000256" key="4">
    <source>
        <dbReference type="ARBA" id="ARBA00022723"/>
    </source>
</evidence>
<feature type="region of interest" description="Disordered" evidence="9">
    <location>
        <begin position="77"/>
        <end position="146"/>
    </location>
</feature>
<keyword evidence="4" id="KW-0479">Metal-binding</keyword>
<keyword evidence="3" id="KW-0808">Transferase</keyword>
<dbReference type="GO" id="GO:0008270">
    <property type="term" value="F:zinc ion binding"/>
    <property type="evidence" value="ECO:0007669"/>
    <property type="project" value="UniProtKB-KW"/>
</dbReference>
<accession>A0AA40DQB3</accession>
<evidence type="ECO:0000256" key="5">
    <source>
        <dbReference type="ARBA" id="ARBA00022771"/>
    </source>
</evidence>
<dbReference type="PANTHER" id="PTHR10782:SF4">
    <property type="entry name" value="TONALLI, ISOFORM E"/>
    <property type="match status" value="1"/>
</dbReference>
<proteinExistence type="inferred from homology"/>
<dbReference type="InterPro" id="IPR036361">
    <property type="entry name" value="SAP_dom_sf"/>
</dbReference>
<feature type="compositionally biased region" description="Low complexity" evidence="9">
    <location>
        <begin position="130"/>
        <end position="146"/>
    </location>
</feature>
<protein>
    <submittedName>
        <fullName evidence="12">PINIT domain-containing protein</fullName>
    </submittedName>
</protein>
<keyword evidence="13" id="KW-1185">Reference proteome</keyword>
<evidence type="ECO:0000256" key="2">
    <source>
        <dbReference type="ARBA" id="ARBA00005383"/>
    </source>
</evidence>
<dbReference type="InterPro" id="IPR038654">
    <property type="entry name" value="PINIT_sf"/>
</dbReference>
<dbReference type="InterPro" id="IPR013083">
    <property type="entry name" value="Znf_RING/FYVE/PHD"/>
</dbReference>
<dbReference type="SUPFAM" id="SSF68906">
    <property type="entry name" value="SAP domain"/>
    <property type="match status" value="1"/>
</dbReference>
<dbReference type="PANTHER" id="PTHR10782">
    <property type="entry name" value="ZINC FINGER MIZ DOMAIN-CONTAINING PROTEIN"/>
    <property type="match status" value="1"/>
</dbReference>
<dbReference type="GO" id="GO:0016925">
    <property type="term" value="P:protein sumoylation"/>
    <property type="evidence" value="ECO:0007669"/>
    <property type="project" value="TreeGrafter"/>
</dbReference>
<sequence>MDPRRPPEKEVAYLTASVHMPSKPILQNICTLNGLPKTGNKVDLQGRIIRLINDCIAQSDFQRYREIYQSVCNVPAPSGSTPTMPPQPQYYPPNSAHTPSQPRFGGSSYSPPGPAPYSPANGYRQPNTVPLPASAPSSASRPLPRPRLLNLAPPAFQYKQSPFFEVKYQLTEVKTCEVMAAHRNSVSLTLSAQDIEQCAADKTMRVMAFCAGGNTGTQDIAFPHQSEMKVNTAEVKANLRGLKNKPGSTRPVDITDYLRMKPSNYTNKIDFTYALTNKVRPSEGRRFYLCLYVCKATPVEALVGKIQKKIRKETVVSEIAKKASDPDVIATSQNLSLKCPLTYMRLNLPCRGLSCSHIQCFDATSYLQLQEQGPQWICPICNKSAPFDQLAVDEYVREILDNTSDTTEQVTIEPDGKWAVPGARKMLEPRPYESNFVDDDDLVVSSVSKSANFHTPTPTRAVPSIALPNPNYGTPTNQNGASRDSSTVVRSGSKRPAPEVIDLTGSDDEEDDYRPVKRANIGQNGYGLH</sequence>
<comment type="similarity">
    <text evidence="2">Belongs to the PIAS family.</text>
</comment>
<dbReference type="InterPro" id="IPR004181">
    <property type="entry name" value="Znf_MIZ"/>
</dbReference>
<evidence type="ECO:0000256" key="8">
    <source>
        <dbReference type="PROSITE-ProRule" id="PRU00452"/>
    </source>
</evidence>
<feature type="region of interest" description="Disordered" evidence="9">
    <location>
        <begin position="450"/>
        <end position="529"/>
    </location>
</feature>
<feature type="domain" description="PINIT" evidence="11">
    <location>
        <begin position="138"/>
        <end position="297"/>
    </location>
</feature>
<keyword evidence="6" id="KW-0833">Ubl conjugation pathway</keyword>
<gene>
    <name evidence="12" type="ORF">B0H67DRAFT_646975</name>
</gene>
<dbReference type="InterPro" id="IPR031141">
    <property type="entry name" value="SIZ1/2_SP-RING"/>
</dbReference>
<dbReference type="Gene3D" id="3.30.40.10">
    <property type="entry name" value="Zinc/RING finger domain, C3HC4 (zinc finger)"/>
    <property type="match status" value="1"/>
</dbReference>
<dbReference type="Proteomes" id="UP001172102">
    <property type="component" value="Unassembled WGS sequence"/>
</dbReference>
<feature type="domain" description="SP-RING-type" evidence="10">
    <location>
        <begin position="324"/>
        <end position="409"/>
    </location>
</feature>
<keyword evidence="7" id="KW-0862">Zinc</keyword>
<dbReference type="Pfam" id="PF14324">
    <property type="entry name" value="PINIT"/>
    <property type="match status" value="1"/>
</dbReference>
<name>A0AA40DQB3_9PEZI</name>
<dbReference type="EMBL" id="JAUKUA010000005">
    <property type="protein sequence ID" value="KAK0711620.1"/>
    <property type="molecule type" value="Genomic_DNA"/>
</dbReference>